<dbReference type="PANTHER" id="PTHR46035">
    <property type="entry name" value="TETRATRICOPEPTIDE REPEAT PROTEIN 4"/>
    <property type="match status" value="1"/>
</dbReference>
<accession>A0A0B1P667</accession>
<dbReference type="SUPFAM" id="SSF48452">
    <property type="entry name" value="TPR-like"/>
    <property type="match status" value="1"/>
</dbReference>
<dbReference type="Pfam" id="PF18972">
    <property type="entry name" value="Wheel"/>
    <property type="match status" value="1"/>
</dbReference>
<evidence type="ECO:0000313" key="6">
    <source>
        <dbReference type="Proteomes" id="UP000030854"/>
    </source>
</evidence>
<dbReference type="SMART" id="SM00028">
    <property type="entry name" value="TPR"/>
    <property type="match status" value="3"/>
</dbReference>
<protein>
    <submittedName>
        <fullName evidence="5">Putative tpr repeat protein</fullName>
    </submittedName>
</protein>
<organism evidence="5 6">
    <name type="scientific">Uncinula necator</name>
    <name type="common">Grape powdery mildew</name>
    <dbReference type="NCBI Taxonomy" id="52586"/>
    <lineage>
        <taxon>Eukaryota</taxon>
        <taxon>Fungi</taxon>
        <taxon>Dikarya</taxon>
        <taxon>Ascomycota</taxon>
        <taxon>Pezizomycotina</taxon>
        <taxon>Leotiomycetes</taxon>
        <taxon>Erysiphales</taxon>
        <taxon>Erysiphaceae</taxon>
        <taxon>Erysiphe</taxon>
    </lineage>
</organism>
<reference evidence="5 6" key="1">
    <citation type="journal article" date="2014" name="BMC Genomics">
        <title>Adaptive genomic structural variation in the grape powdery mildew pathogen, Erysiphe necator.</title>
        <authorList>
            <person name="Jones L."/>
            <person name="Riaz S."/>
            <person name="Morales-Cruz A."/>
            <person name="Amrine K.C."/>
            <person name="McGuire B."/>
            <person name="Gubler W.D."/>
            <person name="Walker M.A."/>
            <person name="Cantu D."/>
        </authorList>
    </citation>
    <scope>NUCLEOTIDE SEQUENCE [LARGE SCALE GENOMIC DNA]</scope>
    <source>
        <strain evidence="6">c</strain>
    </source>
</reference>
<dbReference type="GO" id="GO:0051879">
    <property type="term" value="F:Hsp90 protein binding"/>
    <property type="evidence" value="ECO:0007669"/>
    <property type="project" value="EnsemblFungi"/>
</dbReference>
<keyword evidence="1" id="KW-0677">Repeat</keyword>
<dbReference type="HOGENOM" id="CLU_040446_0_0_1"/>
<dbReference type="InterPro" id="IPR011990">
    <property type="entry name" value="TPR-like_helical_dom_sf"/>
</dbReference>
<keyword evidence="6" id="KW-1185">Reference proteome</keyword>
<evidence type="ECO:0000256" key="2">
    <source>
        <dbReference type="ARBA" id="ARBA00022803"/>
    </source>
</evidence>
<evidence type="ECO:0000259" key="4">
    <source>
        <dbReference type="Pfam" id="PF18972"/>
    </source>
</evidence>
<dbReference type="EMBL" id="JNVN01001809">
    <property type="protein sequence ID" value="KHJ32795.1"/>
    <property type="molecule type" value="Genomic_DNA"/>
</dbReference>
<evidence type="ECO:0000256" key="3">
    <source>
        <dbReference type="ARBA" id="ARBA00023602"/>
    </source>
</evidence>
<dbReference type="GO" id="GO:0005634">
    <property type="term" value="C:nucleus"/>
    <property type="evidence" value="ECO:0007669"/>
    <property type="project" value="TreeGrafter"/>
</dbReference>
<dbReference type="InterPro" id="IPR044059">
    <property type="entry name" value="Csn1/TTC4_wheel"/>
</dbReference>
<gene>
    <name evidence="5" type="ORF">EV44_g2475</name>
</gene>
<dbReference type="CDD" id="cd21381">
    <property type="entry name" value="CTWD_TTC4"/>
    <property type="match status" value="1"/>
</dbReference>
<dbReference type="Gene3D" id="1.25.40.10">
    <property type="entry name" value="Tetratricopeptide repeat domain"/>
    <property type="match status" value="1"/>
</dbReference>
<dbReference type="InterPro" id="IPR019734">
    <property type="entry name" value="TPR_rpt"/>
</dbReference>
<dbReference type="GO" id="GO:0030544">
    <property type="term" value="F:Hsp70 protein binding"/>
    <property type="evidence" value="ECO:0007669"/>
    <property type="project" value="EnsemblFungi"/>
</dbReference>
<evidence type="ECO:0000313" key="5">
    <source>
        <dbReference type="EMBL" id="KHJ32795.1"/>
    </source>
</evidence>
<dbReference type="GO" id="GO:0042026">
    <property type="term" value="P:protein refolding"/>
    <property type="evidence" value="ECO:0007669"/>
    <property type="project" value="EnsemblFungi"/>
</dbReference>
<dbReference type="Proteomes" id="UP000030854">
    <property type="component" value="Unassembled WGS sequence"/>
</dbReference>
<dbReference type="GO" id="GO:0005829">
    <property type="term" value="C:cytosol"/>
    <property type="evidence" value="ECO:0007669"/>
    <property type="project" value="TreeGrafter"/>
</dbReference>
<dbReference type="STRING" id="52586.A0A0B1P667"/>
<dbReference type="GO" id="GO:0043022">
    <property type="term" value="F:ribosome binding"/>
    <property type="evidence" value="ECO:0007669"/>
    <property type="project" value="EnsemblFungi"/>
</dbReference>
<comment type="similarity">
    <text evidence="3">Belongs to the TTC4 family.</text>
</comment>
<feature type="domain" description="Cns1/TTC4 wheel" evidence="4">
    <location>
        <begin position="266"/>
        <end position="376"/>
    </location>
</feature>
<name>A0A0B1P667_UNCNE</name>
<dbReference type="AlphaFoldDB" id="A0A0B1P667"/>
<keyword evidence="2" id="KW-0802">TPR repeat</keyword>
<dbReference type="PANTHER" id="PTHR46035:SF1">
    <property type="entry name" value="TETRATRICOPEPTIDE REPEAT PROTEIN 4"/>
    <property type="match status" value="1"/>
</dbReference>
<comment type="caution">
    <text evidence="5">The sequence shown here is derived from an EMBL/GenBank/DDBJ whole genome shotgun (WGS) entry which is preliminary data.</text>
</comment>
<proteinExistence type="inferred from homology"/>
<evidence type="ECO:0000256" key="1">
    <source>
        <dbReference type="ARBA" id="ARBA00022737"/>
    </source>
</evidence>
<sequence length="384" mass="43160">MKDTKEITSQDEFLPALPPAMVPFHNKSANEILADLNKMPLFMTTIEENDDVEALRALAYEGTPLEVASGFKENGNECFSKKKWKDAKIFYGKAIDVLLVEQRKRQGDNIESSLASSQIEREKQQETLLLEICLVNRAACHLELQNYRSTIQDCGKALQTNPRNIKAYYRSSKALLALGRVTEAKDACECGLSIDTDNKSLCSLITAITQQSSNIAKKEKERCERVERERIEAKTLKAALAARDIIICKTGQSLDMDGERIKLVPDPLDPSSTLSFPTLFLYPISLQSDFIREFNEKECISDHLEYILPLPWDSECIYTPTSVDCYVEGRTGGLSKIGKNVPLLRVLVSGKIEIIDELIKIFVVPKANAADWIKEFKSKKSLKV</sequence>
<dbReference type="OMA" id="WRAAQCA"/>